<keyword evidence="2" id="KW-0731">Sigma factor</keyword>
<feature type="domain" description="RNA polymerase sigma-70" evidence="5">
    <location>
        <begin position="270"/>
        <end position="296"/>
    </location>
</feature>
<dbReference type="PANTHER" id="PTHR30603:SF47">
    <property type="entry name" value="RNA POLYMERASE SIGMA FACTOR SIGD, CHLOROPLASTIC"/>
    <property type="match status" value="1"/>
</dbReference>
<dbReference type="Gene3D" id="1.10.601.10">
    <property type="entry name" value="RNA Polymerase Primary Sigma Factor"/>
    <property type="match status" value="1"/>
</dbReference>
<dbReference type="InterPro" id="IPR000943">
    <property type="entry name" value="RNA_pol_sigma70"/>
</dbReference>
<dbReference type="Pfam" id="PF00140">
    <property type="entry name" value="Sigma70_r1_2"/>
    <property type="match status" value="1"/>
</dbReference>
<dbReference type="Pfam" id="PF04545">
    <property type="entry name" value="Sigma70_r4"/>
    <property type="match status" value="1"/>
</dbReference>
<dbReference type="PROSITE" id="PS00716">
    <property type="entry name" value="SIGMA70_2"/>
    <property type="match status" value="1"/>
</dbReference>
<keyword evidence="7" id="KW-1185">Reference proteome</keyword>
<dbReference type="SUPFAM" id="SSF88946">
    <property type="entry name" value="Sigma2 domain of RNA polymerase sigma factors"/>
    <property type="match status" value="1"/>
</dbReference>
<dbReference type="RefSeq" id="WP_096601751.1">
    <property type="nucleotide sequence ID" value="NZ_OBEN01000004.1"/>
</dbReference>
<dbReference type="InterPro" id="IPR009042">
    <property type="entry name" value="RNA_pol_sigma70_r1_2"/>
</dbReference>
<keyword evidence="3" id="KW-0238">DNA-binding</keyword>
<evidence type="ECO:0000256" key="3">
    <source>
        <dbReference type="ARBA" id="ARBA00023125"/>
    </source>
</evidence>
<dbReference type="InterPro" id="IPR007630">
    <property type="entry name" value="RNA_pol_sigma70_r4"/>
</dbReference>
<dbReference type="Gene3D" id="1.10.10.10">
    <property type="entry name" value="Winged helix-like DNA-binding domain superfamily/Winged helix DNA-binding domain"/>
    <property type="match status" value="3"/>
</dbReference>
<accession>A0A285NWR5</accession>
<evidence type="ECO:0000313" key="6">
    <source>
        <dbReference type="EMBL" id="SNZ13915.1"/>
    </source>
</evidence>
<dbReference type="PANTHER" id="PTHR30603">
    <property type="entry name" value="RNA POLYMERASE SIGMA FACTOR RPO"/>
    <property type="match status" value="1"/>
</dbReference>
<dbReference type="Proteomes" id="UP000218627">
    <property type="component" value="Unassembled WGS sequence"/>
</dbReference>
<dbReference type="AlphaFoldDB" id="A0A285NWR5"/>
<dbReference type="Pfam" id="PF04542">
    <property type="entry name" value="Sigma70_r2"/>
    <property type="match status" value="1"/>
</dbReference>
<keyword evidence="1" id="KW-0805">Transcription regulation</keyword>
<name>A0A285NWR5_9AQUI</name>
<dbReference type="InterPro" id="IPR013324">
    <property type="entry name" value="RNA_pol_sigma_r3/r4-like"/>
</dbReference>
<dbReference type="InterPro" id="IPR050239">
    <property type="entry name" value="Sigma-70_RNA_pol_init_factors"/>
</dbReference>
<dbReference type="Pfam" id="PF04539">
    <property type="entry name" value="Sigma70_r3"/>
    <property type="match status" value="1"/>
</dbReference>
<dbReference type="InterPro" id="IPR007627">
    <property type="entry name" value="RNA_pol_sigma70_r2"/>
</dbReference>
<gene>
    <name evidence="6" type="ORF">SAMN06265353_0921</name>
</gene>
<dbReference type="PRINTS" id="PR00046">
    <property type="entry name" value="SIGMA70FCT"/>
</dbReference>
<dbReference type="InterPro" id="IPR036388">
    <property type="entry name" value="WH-like_DNA-bd_sf"/>
</dbReference>
<evidence type="ECO:0000256" key="2">
    <source>
        <dbReference type="ARBA" id="ARBA00023082"/>
    </source>
</evidence>
<dbReference type="InterPro" id="IPR013325">
    <property type="entry name" value="RNA_pol_sigma_r2"/>
</dbReference>
<protein>
    <submittedName>
        <fullName evidence="6">RNA polymerase primary sigma factor</fullName>
    </submittedName>
</protein>
<organism evidence="6 7">
    <name type="scientific">Hydrogenobacter hydrogenophilus</name>
    <dbReference type="NCBI Taxonomy" id="35835"/>
    <lineage>
        <taxon>Bacteria</taxon>
        <taxon>Pseudomonadati</taxon>
        <taxon>Aquificota</taxon>
        <taxon>Aquificia</taxon>
        <taxon>Aquificales</taxon>
        <taxon>Aquificaceae</taxon>
        <taxon>Hydrogenobacter</taxon>
    </lineage>
</organism>
<reference evidence="7" key="1">
    <citation type="submission" date="2017-09" db="EMBL/GenBank/DDBJ databases">
        <authorList>
            <person name="Varghese N."/>
            <person name="Submissions S."/>
        </authorList>
    </citation>
    <scope>NUCLEOTIDE SEQUENCE [LARGE SCALE GENOMIC DNA]</scope>
    <source>
        <strain evidence="7">DSM 2913</strain>
    </source>
</reference>
<evidence type="ECO:0000259" key="5">
    <source>
        <dbReference type="PROSITE" id="PS00716"/>
    </source>
</evidence>
<dbReference type="GO" id="GO:0003677">
    <property type="term" value="F:DNA binding"/>
    <property type="evidence" value="ECO:0007669"/>
    <property type="project" value="UniProtKB-KW"/>
</dbReference>
<dbReference type="GO" id="GO:0016987">
    <property type="term" value="F:sigma factor activity"/>
    <property type="evidence" value="ECO:0007669"/>
    <property type="project" value="UniProtKB-KW"/>
</dbReference>
<dbReference type="GO" id="GO:0006352">
    <property type="term" value="P:DNA-templated transcription initiation"/>
    <property type="evidence" value="ECO:0007669"/>
    <property type="project" value="InterPro"/>
</dbReference>
<dbReference type="CDD" id="cd06171">
    <property type="entry name" value="Sigma70_r4"/>
    <property type="match status" value="1"/>
</dbReference>
<dbReference type="InterPro" id="IPR007624">
    <property type="entry name" value="RNA_pol_sigma70_r3"/>
</dbReference>
<dbReference type="NCBIfam" id="TIGR02937">
    <property type="entry name" value="sigma70-ECF"/>
    <property type="match status" value="1"/>
</dbReference>
<evidence type="ECO:0000256" key="4">
    <source>
        <dbReference type="ARBA" id="ARBA00023163"/>
    </source>
</evidence>
<sequence length="310" mass="35986">MIPDTEQELINQYLKKVAKIPLLTPEEEKEIAKRAKEGDQEAFKKLVESNLRFVINIAKQYLGYGLPLSELIAAGNHGLIEAAKRFDPDRGVKFISYAVWWIRQAIMQALSQQTGAVRIPLKQAHVINRIGSIYSKLFRELEREPTAEEVAEEYSREVISKELERELGRKPTKEEVEERLKKEGLKISPEEVEKCMQVCRIPLSLDAPVGENEDTFFVDFLSQHGTADVEERIITEVLEKEIEDMLDRLPEKERRVIELRFGLRGEEPRTLREIGDILNISRERVRQLETRALRKLRNMAIKKHLKDFLS</sequence>
<evidence type="ECO:0000256" key="1">
    <source>
        <dbReference type="ARBA" id="ARBA00023015"/>
    </source>
</evidence>
<dbReference type="OrthoDB" id="9809557at2"/>
<evidence type="ECO:0000313" key="7">
    <source>
        <dbReference type="Proteomes" id="UP000218627"/>
    </source>
</evidence>
<keyword evidence="4" id="KW-0804">Transcription</keyword>
<dbReference type="SUPFAM" id="SSF88659">
    <property type="entry name" value="Sigma3 and sigma4 domains of RNA polymerase sigma factors"/>
    <property type="match status" value="3"/>
</dbReference>
<dbReference type="InterPro" id="IPR014284">
    <property type="entry name" value="RNA_pol_sigma-70_dom"/>
</dbReference>
<proteinExistence type="predicted"/>
<dbReference type="EMBL" id="OBEN01000004">
    <property type="protein sequence ID" value="SNZ13915.1"/>
    <property type="molecule type" value="Genomic_DNA"/>
</dbReference>